<feature type="transmembrane region" description="Helical" evidence="2">
    <location>
        <begin position="75"/>
        <end position="101"/>
    </location>
</feature>
<reference evidence="3 4" key="1">
    <citation type="journal article" date="2021" name="Sci. Rep.">
        <title>The genome of the diatom Chaetoceros tenuissimus carries an ancient integrated fragment of an extant virus.</title>
        <authorList>
            <person name="Hongo Y."/>
            <person name="Kimura K."/>
            <person name="Takaki Y."/>
            <person name="Yoshida Y."/>
            <person name="Baba S."/>
            <person name="Kobayashi G."/>
            <person name="Nagasaki K."/>
            <person name="Hano T."/>
            <person name="Tomaru Y."/>
        </authorList>
    </citation>
    <scope>NUCLEOTIDE SEQUENCE [LARGE SCALE GENOMIC DNA]</scope>
    <source>
        <strain evidence="3 4">NIES-3715</strain>
    </source>
</reference>
<keyword evidence="4" id="KW-1185">Reference proteome</keyword>
<feature type="transmembrane region" description="Helical" evidence="2">
    <location>
        <begin position="215"/>
        <end position="233"/>
    </location>
</feature>
<proteinExistence type="predicted"/>
<feature type="transmembrane region" description="Helical" evidence="2">
    <location>
        <begin position="239"/>
        <end position="256"/>
    </location>
</feature>
<name>A0AAD3HEY9_9STRA</name>
<comment type="caution">
    <text evidence="3">The sequence shown here is derived from an EMBL/GenBank/DDBJ whole genome shotgun (WGS) entry which is preliminary data.</text>
</comment>
<accession>A0AAD3HEY9</accession>
<organism evidence="3 4">
    <name type="scientific">Chaetoceros tenuissimus</name>
    <dbReference type="NCBI Taxonomy" id="426638"/>
    <lineage>
        <taxon>Eukaryota</taxon>
        <taxon>Sar</taxon>
        <taxon>Stramenopiles</taxon>
        <taxon>Ochrophyta</taxon>
        <taxon>Bacillariophyta</taxon>
        <taxon>Coscinodiscophyceae</taxon>
        <taxon>Chaetocerotophycidae</taxon>
        <taxon>Chaetocerotales</taxon>
        <taxon>Chaetocerotaceae</taxon>
        <taxon>Chaetoceros</taxon>
    </lineage>
</organism>
<feature type="region of interest" description="Disordered" evidence="1">
    <location>
        <begin position="1"/>
        <end position="35"/>
    </location>
</feature>
<evidence type="ECO:0000256" key="2">
    <source>
        <dbReference type="SAM" id="Phobius"/>
    </source>
</evidence>
<evidence type="ECO:0000256" key="1">
    <source>
        <dbReference type="SAM" id="MobiDB-lite"/>
    </source>
</evidence>
<dbReference type="EMBL" id="BLLK01000069">
    <property type="protein sequence ID" value="GFH60679.1"/>
    <property type="molecule type" value="Genomic_DNA"/>
</dbReference>
<keyword evidence="2" id="KW-1133">Transmembrane helix</keyword>
<keyword evidence="2" id="KW-0812">Transmembrane</keyword>
<dbReference type="AlphaFoldDB" id="A0AAD3HEY9"/>
<evidence type="ECO:0000313" key="4">
    <source>
        <dbReference type="Proteomes" id="UP001054902"/>
    </source>
</evidence>
<evidence type="ECO:0000313" key="3">
    <source>
        <dbReference type="EMBL" id="GFH60679.1"/>
    </source>
</evidence>
<dbReference type="Proteomes" id="UP001054902">
    <property type="component" value="Unassembled WGS sequence"/>
</dbReference>
<keyword evidence="2" id="KW-0472">Membrane</keyword>
<protein>
    <submittedName>
        <fullName evidence="3">Uncharacterized protein</fullName>
    </submittedName>
</protein>
<gene>
    <name evidence="3" type="ORF">CTEN210_17155</name>
</gene>
<feature type="compositionally biased region" description="Low complexity" evidence="1">
    <location>
        <begin position="14"/>
        <end position="27"/>
    </location>
</feature>
<sequence>MVNRTRNRNRNTDRNNNSTGRRNTSPRFVYRGREPNKDPFTLQKLIHRWDNHVLVVHFKDTSALLSGNQNAFSPAFLLLWLVFILGIIIGGNSVFLLEWVVQKMYSYSSKLCHVVVALIIISGKELMPPATPMNGSDTILQRGIFCVLTYTLHKFLPDVSLLKLICLISSIWHYDQGNAMFKDFQRQVRSFVQCHEGINQMHEDDLTTVTRMQSLYFFQTSVGVGVFWAGFNIYSCKTFVIFSVVMVMCHCTLYMLGMKYENDADDGEDQNE</sequence>